<keyword evidence="4 10" id="KW-0433">Leucine-rich repeat</keyword>
<dbReference type="Gene3D" id="3.80.10.10">
    <property type="entry name" value="Ribonuclease Inhibitor"/>
    <property type="match status" value="2"/>
</dbReference>
<protein>
    <recommendedName>
        <fullName evidence="8 10">Dynein axonemal assembly factor 1</fullName>
    </recommendedName>
</protein>
<evidence type="ECO:0000313" key="13">
    <source>
        <dbReference type="Proteomes" id="UP000011080"/>
    </source>
</evidence>
<comment type="subcellular location">
    <subcellularLocation>
        <location evidence="1 10">Cell projection</location>
        <location evidence="1 10">Cilium</location>
    </subcellularLocation>
</comment>
<feature type="compositionally biased region" description="Basic and acidic residues" evidence="11">
    <location>
        <begin position="37"/>
        <end position="48"/>
    </location>
</feature>
<dbReference type="PANTHER" id="PTHR45973">
    <property type="entry name" value="PROTEIN PHOSPHATASE 1 REGULATORY SUBUNIT SDS22-RELATED"/>
    <property type="match status" value="1"/>
</dbReference>
<accession>L8I4G5</accession>
<dbReference type="Proteomes" id="UP000011080">
    <property type="component" value="Unassembled WGS sequence"/>
</dbReference>
<evidence type="ECO:0000256" key="2">
    <source>
        <dbReference type="ARBA" id="ARBA00006453"/>
    </source>
</evidence>
<gene>
    <name evidence="12" type="ORF">M91_02612</name>
</gene>
<feature type="non-terminal residue" evidence="12">
    <location>
        <position position="1"/>
    </location>
</feature>
<evidence type="ECO:0000256" key="10">
    <source>
        <dbReference type="RuleBase" id="RU364076"/>
    </source>
</evidence>
<feature type="compositionally biased region" description="Acidic residues" evidence="11">
    <location>
        <begin position="355"/>
        <end position="366"/>
    </location>
</feature>
<dbReference type="STRING" id="72004.ENSBMUP00000034470"/>
<dbReference type="PROSITE" id="PS51450">
    <property type="entry name" value="LRR"/>
    <property type="match status" value="4"/>
</dbReference>
<dbReference type="FunFam" id="3.80.10.10:FF:000349">
    <property type="entry name" value="Dynein assembly factor 1, axonemal"/>
    <property type="match status" value="1"/>
</dbReference>
<keyword evidence="6 10" id="KW-0969">Cilium</keyword>
<feature type="region of interest" description="Disordered" evidence="11">
    <location>
        <begin position="329"/>
        <end position="373"/>
    </location>
</feature>
<dbReference type="GO" id="GO:0070840">
    <property type="term" value="F:dynein complex binding"/>
    <property type="evidence" value="ECO:0007669"/>
    <property type="project" value="UniProtKB-UniRule"/>
</dbReference>
<dbReference type="SUPFAM" id="SSF52075">
    <property type="entry name" value="Outer arm dynein light chain 1"/>
    <property type="match status" value="1"/>
</dbReference>
<dbReference type="InterPro" id="IPR032675">
    <property type="entry name" value="LRR_dom_sf"/>
</dbReference>
<dbReference type="GO" id="GO:0035082">
    <property type="term" value="P:axoneme assembly"/>
    <property type="evidence" value="ECO:0007669"/>
    <property type="project" value="TreeGrafter"/>
</dbReference>
<dbReference type="EMBL" id="JH882006">
    <property type="protein sequence ID" value="ELR51400.1"/>
    <property type="molecule type" value="Genomic_DNA"/>
</dbReference>
<evidence type="ECO:0000256" key="4">
    <source>
        <dbReference type="ARBA" id="ARBA00022614"/>
    </source>
</evidence>
<keyword evidence="5 10" id="KW-0677">Repeat</keyword>
<name>L8I4G5_9CETA</name>
<keyword evidence="7 10" id="KW-0966">Cell projection</keyword>
<feature type="region of interest" description="Disordered" evidence="11">
    <location>
        <begin position="1"/>
        <end position="85"/>
    </location>
</feature>
<dbReference type="InterPro" id="IPR050576">
    <property type="entry name" value="Cilia_flagella_integrity"/>
</dbReference>
<evidence type="ECO:0000256" key="9">
    <source>
        <dbReference type="ARBA" id="ARBA00046066"/>
    </source>
</evidence>
<dbReference type="PANTHER" id="PTHR45973:SF19">
    <property type="entry name" value="DYNEIN AXONEMAL ASSEMBLY FACTOR 1"/>
    <property type="match status" value="1"/>
</dbReference>
<keyword evidence="3" id="KW-0597">Phosphoprotein</keyword>
<evidence type="ECO:0000313" key="12">
    <source>
        <dbReference type="EMBL" id="ELR51400.1"/>
    </source>
</evidence>
<feature type="compositionally biased region" description="Polar residues" evidence="11">
    <location>
        <begin position="54"/>
        <end position="68"/>
    </location>
</feature>
<proteinExistence type="inferred from homology"/>
<evidence type="ECO:0000256" key="11">
    <source>
        <dbReference type="SAM" id="MobiDB-lite"/>
    </source>
</evidence>
<comment type="similarity">
    <text evidence="2 10">Belongs to the DNAAF1 family.</text>
</comment>
<dbReference type="Pfam" id="PF14580">
    <property type="entry name" value="LRR_9"/>
    <property type="match status" value="1"/>
</dbReference>
<dbReference type="AlphaFoldDB" id="L8I4G5"/>
<evidence type="ECO:0000256" key="3">
    <source>
        <dbReference type="ARBA" id="ARBA00022553"/>
    </source>
</evidence>
<comment type="function">
    <text evidence="9 10">Cilium-specific protein required for the stability of the ciliary architecture. Plays a role in cytoplasmic preassembly of dynein arms. Involved in regulation of microtubule-based cilia and actin-based brush border microvilli.</text>
</comment>
<evidence type="ECO:0000256" key="8">
    <source>
        <dbReference type="ARBA" id="ARBA00024429"/>
    </source>
</evidence>
<evidence type="ECO:0000256" key="1">
    <source>
        <dbReference type="ARBA" id="ARBA00004138"/>
    </source>
</evidence>
<feature type="region of interest" description="Disordered" evidence="11">
    <location>
        <begin position="612"/>
        <end position="672"/>
    </location>
</feature>
<evidence type="ECO:0000256" key="5">
    <source>
        <dbReference type="ARBA" id="ARBA00022737"/>
    </source>
</evidence>
<feature type="compositionally biased region" description="Basic and acidic residues" evidence="11">
    <location>
        <begin position="73"/>
        <end position="85"/>
    </location>
</feature>
<dbReference type="FunFam" id="3.80.10.10:FF:000394">
    <property type="entry name" value="Dynein assembly factor 1, axonemal"/>
    <property type="match status" value="1"/>
</dbReference>
<evidence type="ECO:0000256" key="6">
    <source>
        <dbReference type="ARBA" id="ARBA00023069"/>
    </source>
</evidence>
<reference evidence="12 13" key="1">
    <citation type="journal article" date="2012" name="Nat. Genet.">
        <title>The yak genome and adaptation to life at high altitude.</title>
        <authorList>
            <person name="Qiu Q."/>
            <person name="Zhang G."/>
            <person name="Ma T."/>
            <person name="Qian W."/>
            <person name="Wang J."/>
            <person name="Ye Z."/>
            <person name="Cao C."/>
            <person name="Hu Q."/>
            <person name="Kim J."/>
            <person name="Larkin D.M."/>
            <person name="Auvil L."/>
            <person name="Capitanu B."/>
            <person name="Ma J."/>
            <person name="Lewin H.A."/>
            <person name="Qian X."/>
            <person name="Lang Y."/>
            <person name="Zhou R."/>
            <person name="Wang L."/>
            <person name="Wang K."/>
            <person name="Xia J."/>
            <person name="Liao S."/>
            <person name="Pan S."/>
            <person name="Lu X."/>
            <person name="Hou H."/>
            <person name="Wang Y."/>
            <person name="Zang X."/>
            <person name="Yin Y."/>
            <person name="Ma H."/>
            <person name="Zhang J."/>
            <person name="Wang Z."/>
            <person name="Zhang Y."/>
            <person name="Zhang D."/>
            <person name="Yonezawa T."/>
            <person name="Hasegawa M."/>
            <person name="Zhong Y."/>
            <person name="Liu W."/>
            <person name="Zhang Y."/>
            <person name="Huang Z."/>
            <person name="Zhang S."/>
            <person name="Long R."/>
            <person name="Yang H."/>
            <person name="Wang J."/>
            <person name="Lenstra J.A."/>
            <person name="Cooper D.N."/>
            <person name="Wu Y."/>
            <person name="Wang J."/>
            <person name="Shi P."/>
            <person name="Wang J."/>
            <person name="Liu J."/>
        </authorList>
    </citation>
    <scope>NUCLEOTIDE SEQUENCE [LARGE SCALE GENOMIC DNA]</scope>
    <source>
        <strain evidence="13">yakQH1</strain>
    </source>
</reference>
<sequence>MHPEASEPVVDGVAEQECAQEPGVEESAGDHGNAGEGGRKEEMNDPKETCVGPLNTSCLSEQKQSGDSWSDGRLAHQRADKEDHGARMTKKFLQKLCKQHKLYITPALNDTLYLHYKGFDRIENLEEYTGLRCLWLECNGIQKIENLEAQTELRCLFLQVNLLHKIENLEPLQKLDALNISNNYIKTIENLSCLPVLNTLQMAHNHLETVEDIQHLRECARLCVLDLSHNKLSDPEILRVLESMPDLRVLNLMGNPVIKNIPNYRRTLTVRLKHLTYLDDRPVFPKDRACAEAWARGGYAAEKEERQQWEMRERKKITDSIEALAALRRRAEERKRQRASQEQGEEPTPAGAGDVDAEVEGEEEPQEKDTRQKIEQFVKESFEAKDELFPEKPEEPSLLEELPLDVGEPKGVLPSEALPASPRAAWAGRWSRKHRCIIPGAAPNWGPRTAFHPDCSVYPRVLSFLLESTLTAIARLTVVYETDSKITVTLLSLELAPQTVATESASGTEPDGAENLEATRLETKEQLFIDDLPDLEDVNAGESLGDRDRCFPKITAISSLSDASEPDMDDISLLALENTSSDTLSSIFAVPKDTSWRVETETPFTDILKVAPERDPETQRKASEVPRPLIQELGDDEEPSGPPPLPPVCEGEAVPAPCTEDSDGDLLPAPAP</sequence>
<dbReference type="SMART" id="SM00365">
    <property type="entry name" value="LRR_SD22"/>
    <property type="match status" value="3"/>
</dbReference>
<dbReference type="InterPro" id="IPR001611">
    <property type="entry name" value="Leu-rich_rpt"/>
</dbReference>
<dbReference type="GO" id="GO:0005930">
    <property type="term" value="C:axoneme"/>
    <property type="evidence" value="ECO:0007669"/>
    <property type="project" value="TreeGrafter"/>
</dbReference>
<feature type="compositionally biased region" description="Basic and acidic residues" evidence="11">
    <location>
        <begin position="612"/>
        <end position="624"/>
    </location>
</feature>
<organism evidence="12 13">
    <name type="scientific">Bos mutus</name>
    <name type="common">wild yak</name>
    <dbReference type="NCBI Taxonomy" id="72004"/>
    <lineage>
        <taxon>Eukaryota</taxon>
        <taxon>Metazoa</taxon>
        <taxon>Chordata</taxon>
        <taxon>Craniata</taxon>
        <taxon>Vertebrata</taxon>
        <taxon>Euteleostomi</taxon>
        <taxon>Mammalia</taxon>
        <taxon>Eutheria</taxon>
        <taxon>Laurasiatheria</taxon>
        <taxon>Artiodactyla</taxon>
        <taxon>Ruminantia</taxon>
        <taxon>Pecora</taxon>
        <taxon>Bovidae</taxon>
        <taxon>Bovinae</taxon>
        <taxon>Bos</taxon>
    </lineage>
</organism>
<evidence type="ECO:0000256" key="7">
    <source>
        <dbReference type="ARBA" id="ARBA00023273"/>
    </source>
</evidence>